<protein>
    <submittedName>
        <fullName evidence="4">Sulfotransferase domain-containing protein</fullName>
    </submittedName>
</protein>
<dbReference type="InterPro" id="IPR027417">
    <property type="entry name" value="P-loop_NTPase"/>
</dbReference>
<evidence type="ECO:0000259" key="3">
    <source>
        <dbReference type="Pfam" id="PF00685"/>
    </source>
</evidence>
<evidence type="ECO:0000256" key="2">
    <source>
        <dbReference type="ARBA" id="ARBA00022679"/>
    </source>
</evidence>
<sequence length="277" mass="31998">MKKSIVWLASYPKSGNTWTRAFLANYLANAKKPIGINDIHKFGVGDNIAEMYRRVGGGQFDLNDVEQSVRLRGRVLGGIVANNADVNLVKTHNINRDVYGIPLIPVEVTRSAIYIIRNPLDMVTSYARHFGLTVEEAAHRICHPHNGTSPYEKNVATFMGSWSEHVRSWTKRLPYPVLVLRYEDMLAQPEVEFTRVVEQFGLPVDRERLDRAIRHCSFDELKRQEDEQGFIEGSEYTDRFFNKGKSGLWKDELSRRVIKEIKRGNRDVMKKYGYYDE</sequence>
<dbReference type="AlphaFoldDB" id="A0A1M7IPC1"/>
<dbReference type="SUPFAM" id="SSF52540">
    <property type="entry name" value="P-loop containing nucleoside triphosphate hydrolases"/>
    <property type="match status" value="1"/>
</dbReference>
<proteinExistence type="inferred from homology"/>
<dbReference type="GO" id="GO:0008146">
    <property type="term" value="F:sulfotransferase activity"/>
    <property type="evidence" value="ECO:0007669"/>
    <property type="project" value="InterPro"/>
</dbReference>
<keyword evidence="2 4" id="KW-0808">Transferase</keyword>
<dbReference type="PANTHER" id="PTHR11783">
    <property type="entry name" value="SULFOTRANSFERASE SULT"/>
    <property type="match status" value="1"/>
</dbReference>
<dbReference type="EMBL" id="FRBR01000016">
    <property type="protein sequence ID" value="SHM42438.1"/>
    <property type="molecule type" value="Genomic_DNA"/>
</dbReference>
<comment type="similarity">
    <text evidence="1">Belongs to the sulfotransferase 1 family.</text>
</comment>
<dbReference type="RefSeq" id="WP_073037083.1">
    <property type="nucleotide sequence ID" value="NZ_BMLR01000016.1"/>
</dbReference>
<accession>A0A1M7IPC1</accession>
<keyword evidence="5" id="KW-1185">Reference proteome</keyword>
<dbReference type="InterPro" id="IPR000863">
    <property type="entry name" value="Sulfotransferase_dom"/>
</dbReference>
<reference evidence="4 5" key="1">
    <citation type="submission" date="2016-11" db="EMBL/GenBank/DDBJ databases">
        <authorList>
            <person name="Jaros S."/>
            <person name="Januszkiewicz K."/>
            <person name="Wedrychowicz H."/>
        </authorList>
    </citation>
    <scope>NUCLEOTIDE SEQUENCE [LARGE SCALE GENOMIC DNA]</scope>
    <source>
        <strain evidence="4 5">DSM 29589</strain>
    </source>
</reference>
<gene>
    <name evidence="4" type="ORF">SAMN05444398_11620</name>
</gene>
<feature type="domain" description="Sulfotransferase" evidence="3">
    <location>
        <begin position="6"/>
        <end position="273"/>
    </location>
</feature>
<name>A0A1M7IPC1_9RHOB</name>
<dbReference type="OrthoDB" id="9804504at2"/>
<dbReference type="STRING" id="337701.SAMN05444398_11620"/>
<dbReference type="Proteomes" id="UP000183974">
    <property type="component" value="Unassembled WGS sequence"/>
</dbReference>
<evidence type="ECO:0000313" key="5">
    <source>
        <dbReference type="Proteomes" id="UP000183974"/>
    </source>
</evidence>
<dbReference type="Pfam" id="PF00685">
    <property type="entry name" value="Sulfotransfer_1"/>
    <property type="match status" value="1"/>
</dbReference>
<dbReference type="Gene3D" id="3.40.50.300">
    <property type="entry name" value="P-loop containing nucleotide triphosphate hydrolases"/>
    <property type="match status" value="1"/>
</dbReference>
<evidence type="ECO:0000256" key="1">
    <source>
        <dbReference type="ARBA" id="ARBA00005771"/>
    </source>
</evidence>
<organism evidence="4 5">
    <name type="scientific">Roseovarius pacificus</name>
    <dbReference type="NCBI Taxonomy" id="337701"/>
    <lineage>
        <taxon>Bacteria</taxon>
        <taxon>Pseudomonadati</taxon>
        <taxon>Pseudomonadota</taxon>
        <taxon>Alphaproteobacteria</taxon>
        <taxon>Rhodobacterales</taxon>
        <taxon>Roseobacteraceae</taxon>
        <taxon>Roseovarius</taxon>
    </lineage>
</organism>
<evidence type="ECO:0000313" key="4">
    <source>
        <dbReference type="EMBL" id="SHM42438.1"/>
    </source>
</evidence>